<feature type="region of interest" description="Disordered" evidence="5">
    <location>
        <begin position="179"/>
        <end position="220"/>
    </location>
</feature>
<dbReference type="EMBL" id="LT629732">
    <property type="protein sequence ID" value="SDS18244.1"/>
    <property type="molecule type" value="Genomic_DNA"/>
</dbReference>
<dbReference type="InterPro" id="IPR028994">
    <property type="entry name" value="Integrin_alpha_N"/>
</dbReference>
<dbReference type="InterPro" id="IPR013517">
    <property type="entry name" value="FG-GAP"/>
</dbReference>
<dbReference type="InterPro" id="IPR000413">
    <property type="entry name" value="Integrin_alpha"/>
</dbReference>
<accession>A0A1H1Q4F1</accession>
<feature type="chain" id="PRO_5009257226" evidence="6">
    <location>
        <begin position="28"/>
        <end position="549"/>
    </location>
</feature>
<dbReference type="GO" id="GO:0007155">
    <property type="term" value="P:cell adhesion"/>
    <property type="evidence" value="ECO:0007669"/>
    <property type="project" value="InterPro"/>
</dbReference>
<dbReference type="STRING" id="117157.SAMN04489717_1875"/>
<gene>
    <name evidence="7" type="ORF">SAMN04489717_1875</name>
</gene>
<dbReference type="PROSITE" id="PS51470">
    <property type="entry name" value="FG_GAP"/>
    <property type="match status" value="4"/>
</dbReference>
<dbReference type="Pfam" id="PF01839">
    <property type="entry name" value="FG-GAP"/>
    <property type="match status" value="5"/>
</dbReference>
<dbReference type="SMART" id="SM00191">
    <property type="entry name" value="Int_alpha"/>
    <property type="match status" value="6"/>
</dbReference>
<dbReference type="OrthoDB" id="344301at2"/>
<dbReference type="GO" id="GO:0016787">
    <property type="term" value="F:hydrolase activity"/>
    <property type="evidence" value="ECO:0007669"/>
    <property type="project" value="UniProtKB-KW"/>
</dbReference>
<dbReference type="PANTHER" id="PTHR23221">
    <property type="entry name" value="GLYCOSYLPHOSPHATIDYLINOSITOL PHOSPHOLIPASE D"/>
    <property type="match status" value="1"/>
</dbReference>
<evidence type="ECO:0000313" key="7">
    <source>
        <dbReference type="EMBL" id="SDS18244.1"/>
    </source>
</evidence>
<evidence type="ECO:0000256" key="1">
    <source>
        <dbReference type="ARBA" id="ARBA00022729"/>
    </source>
</evidence>
<evidence type="ECO:0000313" key="8">
    <source>
        <dbReference type="Proteomes" id="UP000198983"/>
    </source>
</evidence>
<evidence type="ECO:0000256" key="2">
    <source>
        <dbReference type="ARBA" id="ARBA00022737"/>
    </source>
</evidence>
<dbReference type="GO" id="GO:0008305">
    <property type="term" value="C:integrin complex"/>
    <property type="evidence" value="ECO:0007669"/>
    <property type="project" value="InterPro"/>
</dbReference>
<keyword evidence="8" id="KW-1185">Reference proteome</keyword>
<protein>
    <submittedName>
        <fullName evidence="7">FG-GAP repeat-containing protein</fullName>
    </submittedName>
</protein>
<proteinExistence type="predicted"/>
<dbReference type="AlphaFoldDB" id="A0A1H1Q4F1"/>
<dbReference type="Gene3D" id="2.130.10.130">
    <property type="entry name" value="Integrin alpha, N-terminal"/>
    <property type="match status" value="3"/>
</dbReference>
<evidence type="ECO:0000256" key="6">
    <source>
        <dbReference type="SAM" id="SignalP"/>
    </source>
</evidence>
<dbReference type="RefSeq" id="WP_092652415.1">
    <property type="nucleotide sequence ID" value="NZ_LT629732.1"/>
</dbReference>
<evidence type="ECO:0000256" key="3">
    <source>
        <dbReference type="ARBA" id="ARBA00022801"/>
    </source>
</evidence>
<feature type="signal peptide" evidence="6">
    <location>
        <begin position="1"/>
        <end position="27"/>
    </location>
</feature>
<keyword evidence="3" id="KW-0378">Hydrolase</keyword>
<dbReference type="PRINTS" id="PR01185">
    <property type="entry name" value="INTEGRINA"/>
</dbReference>
<organism evidence="7 8">
    <name type="scientific">Actinopolymorpha singaporensis</name>
    <dbReference type="NCBI Taxonomy" id="117157"/>
    <lineage>
        <taxon>Bacteria</taxon>
        <taxon>Bacillati</taxon>
        <taxon>Actinomycetota</taxon>
        <taxon>Actinomycetes</taxon>
        <taxon>Propionibacteriales</taxon>
        <taxon>Actinopolymorphaceae</taxon>
        <taxon>Actinopolymorpha</taxon>
    </lineage>
</organism>
<dbReference type="SUPFAM" id="SSF69318">
    <property type="entry name" value="Integrin alpha N-terminal domain"/>
    <property type="match status" value="1"/>
</dbReference>
<dbReference type="Proteomes" id="UP000198983">
    <property type="component" value="Chromosome I"/>
</dbReference>
<reference evidence="7 8" key="1">
    <citation type="submission" date="2016-10" db="EMBL/GenBank/DDBJ databases">
        <authorList>
            <person name="de Groot N.N."/>
        </authorList>
    </citation>
    <scope>NUCLEOTIDE SEQUENCE [LARGE SCALE GENOMIC DNA]</scope>
    <source>
        <strain evidence="7 8">DSM 22024</strain>
    </source>
</reference>
<dbReference type="InterPro" id="IPR013519">
    <property type="entry name" value="Int_alpha_beta-p"/>
</dbReference>
<sequence>MRRSATLGLAGIVLGAVVLAVPPGASAADVQTSSVTREGHAVNRYRVATPKTAVTGTGTTRADFDGDGMDDVAGAAYIFRLQWSPEFPGNETVIVRYSSAPYTDHLTSQFINGCFGYAVAAGNFNGDRYDDLVIGAPCEPDSATDPTPAGGVWIVPGGPGGLAFANTVHIDQDTAGVPGVSEDGDHFGGSLAAGDLTGDSRDDLAVGAPQEDLGGDRDAGSVTVLRGGAAGITTSGAVSLNQDLASVPGAAEFQDSFGASVAIGRVDRDAYADLVIGATGENEGVDNGSGMVTLMRGAATGVASSGATAVTGQRAAAASGQAHTVFDYFGRTATVADTNGDGYGEVIVGVPTTNAGTTVGSGAVAVFAGRSTGLSATGIRVLHQDTAGVPGGREAQDHFGASVDAGDVTGDGRADLLVGVPGEDLGGAVDAGAVVLLRGSASGLTGTGSQAWDQGHGSVPGAAESGDGFGHVVALLNLDGRGGLDAVVTSPGEKIGGEPAEVTAGSVTTFGGGSSGLSPKTAWSGASLRFADFYLDSYGHQIAERSSRS</sequence>
<dbReference type="PANTHER" id="PTHR23221:SF7">
    <property type="entry name" value="PHOSPHATIDYLINOSITOL-GLYCAN-SPECIFIC PHOSPHOLIPASE D"/>
    <property type="match status" value="1"/>
</dbReference>
<keyword evidence="1 6" id="KW-0732">Signal</keyword>
<evidence type="ECO:0000256" key="4">
    <source>
        <dbReference type="ARBA" id="ARBA00023180"/>
    </source>
</evidence>
<name>A0A1H1Q4F1_9ACTN</name>
<keyword evidence="2" id="KW-0677">Repeat</keyword>
<keyword evidence="4" id="KW-0325">Glycoprotein</keyword>
<evidence type="ECO:0000256" key="5">
    <source>
        <dbReference type="SAM" id="MobiDB-lite"/>
    </source>
</evidence>